<proteinExistence type="predicted"/>
<dbReference type="SUPFAM" id="SSF56784">
    <property type="entry name" value="HAD-like"/>
    <property type="match status" value="1"/>
</dbReference>
<dbReference type="Gene3D" id="3.40.50.1000">
    <property type="entry name" value="HAD superfamily/HAD-like"/>
    <property type="match status" value="1"/>
</dbReference>
<dbReference type="InterPro" id="IPR010033">
    <property type="entry name" value="HAD_SF_ppase_IIIC"/>
</dbReference>
<name>A0A6J6IKK7_9ZZZZ</name>
<dbReference type="InterPro" id="IPR036412">
    <property type="entry name" value="HAD-like_sf"/>
</dbReference>
<dbReference type="EMBL" id="CAEZVJ010000029">
    <property type="protein sequence ID" value="CAB4625040.1"/>
    <property type="molecule type" value="Genomic_DNA"/>
</dbReference>
<evidence type="ECO:0000313" key="1">
    <source>
        <dbReference type="EMBL" id="CAB4625040.1"/>
    </source>
</evidence>
<organism evidence="1">
    <name type="scientific">freshwater metagenome</name>
    <dbReference type="NCBI Taxonomy" id="449393"/>
    <lineage>
        <taxon>unclassified sequences</taxon>
        <taxon>metagenomes</taxon>
        <taxon>ecological metagenomes</taxon>
    </lineage>
</organism>
<dbReference type="NCBIfam" id="TIGR01681">
    <property type="entry name" value="HAD-SF-IIIC"/>
    <property type="match status" value="1"/>
</dbReference>
<gene>
    <name evidence="1" type="ORF">UFOPK1961_00389</name>
</gene>
<sequence length="615" mass="71432">MQWLRRYWFPKGCPVEQIKLVIWDLDDTLWAGTISEGPIEHIPRNHDIVVALAQRGIISSICSMNDKSVALEELQKSSMSDYFVLPSIDWNPKGPRIRQLIEDLNLRPINVLFIDDLAKNLEEARFVCPDLNVALPEILETLLDNPAVAGKPDLALKRLKQYKVLERKISEQSAFRGDTNDFLRQSDIKVAVLPPTEKDMERIEELINRSNQLNFTKLRVDQSTLAHYVNSTDSTTGAVWVSDKYGDYGLAGFYALEDGALTQFVFSCRILGFGVESWLYQKLECPILDINGEVSTKLDRDTTIDWITEVDYHQERIESKTATEWLLIRGGCDLRQLNPYLRANVAIDEEMNYVAQSGFAAHVEHSEILKQSNPEFVDKFKDIIDRIPFIDRDAFETDFFSDKHRFKLYSVLEDYTHGIYRYRDTEFVLPHRRFTSNWLTQRDFLEKRFGKEFADWFIDNFRFEGPLTEEAFEANLEWMIALLPEGVQLILLNGAEVDLNSEKEPGRHLRHRTYNAIVDRVVARHSHVSLVDVRGIVTDPSHTTNSIRHYQRSIYPILASRVDDVLLAAGVTLKEHIEVPEEPMIKFKPNNRRRRRPIIKRLMQRLKSFAKRFDN</sequence>
<protein>
    <submittedName>
        <fullName evidence="1">Unannotated protein</fullName>
    </submittedName>
</protein>
<dbReference type="AlphaFoldDB" id="A0A6J6IKK7"/>
<dbReference type="InterPro" id="IPR023214">
    <property type="entry name" value="HAD_sf"/>
</dbReference>
<accession>A0A6J6IKK7</accession>
<reference evidence="1" key="1">
    <citation type="submission" date="2020-05" db="EMBL/GenBank/DDBJ databases">
        <authorList>
            <person name="Chiriac C."/>
            <person name="Salcher M."/>
            <person name="Ghai R."/>
            <person name="Kavagutti S V."/>
        </authorList>
    </citation>
    <scope>NUCLEOTIDE SEQUENCE</scope>
</reference>